<feature type="compositionally biased region" description="Low complexity" evidence="1">
    <location>
        <begin position="71"/>
        <end position="100"/>
    </location>
</feature>
<dbReference type="RefSeq" id="WP_204010691.1">
    <property type="nucleotide sequence ID" value="NZ_BOPG01000100.1"/>
</dbReference>
<dbReference type="AlphaFoldDB" id="A0A8J3ZGF7"/>
<keyword evidence="2" id="KW-1133">Transmembrane helix</keyword>
<accession>A0A8J3ZGF7</accession>
<dbReference type="SUPFAM" id="SSF51126">
    <property type="entry name" value="Pectin lyase-like"/>
    <property type="match status" value="1"/>
</dbReference>
<dbReference type="EMBL" id="BOPG01000100">
    <property type="protein sequence ID" value="GIJ63662.1"/>
    <property type="molecule type" value="Genomic_DNA"/>
</dbReference>
<keyword evidence="2" id="KW-0472">Membrane</keyword>
<keyword evidence="2" id="KW-0812">Transmembrane</keyword>
<feature type="transmembrane region" description="Helical" evidence="2">
    <location>
        <begin position="44"/>
        <end position="64"/>
    </location>
</feature>
<evidence type="ECO:0000256" key="2">
    <source>
        <dbReference type="SAM" id="Phobius"/>
    </source>
</evidence>
<feature type="region of interest" description="Disordered" evidence="1">
    <location>
        <begin position="71"/>
        <end position="134"/>
    </location>
</feature>
<feature type="compositionally biased region" description="Low complexity" evidence="1">
    <location>
        <begin position="111"/>
        <end position="121"/>
    </location>
</feature>
<feature type="compositionally biased region" description="Pro residues" evidence="1">
    <location>
        <begin position="101"/>
        <end position="110"/>
    </location>
</feature>
<organism evidence="3 4">
    <name type="scientific">Virgisporangium aurantiacum</name>
    <dbReference type="NCBI Taxonomy" id="175570"/>
    <lineage>
        <taxon>Bacteria</taxon>
        <taxon>Bacillati</taxon>
        <taxon>Actinomycetota</taxon>
        <taxon>Actinomycetes</taxon>
        <taxon>Micromonosporales</taxon>
        <taxon>Micromonosporaceae</taxon>
        <taxon>Virgisporangium</taxon>
    </lineage>
</organism>
<dbReference type="Gene3D" id="2.160.20.10">
    <property type="entry name" value="Single-stranded right-handed beta-helix, Pectin lyase-like"/>
    <property type="match status" value="1"/>
</dbReference>
<evidence type="ECO:0000256" key="1">
    <source>
        <dbReference type="SAM" id="MobiDB-lite"/>
    </source>
</evidence>
<sequence length="353" mass="36038">MTPDEDVLRQMFQEVQVPAGVDRWPARVPRPVPRRTRSRRFTPVLVGLLIAGVLLATAVIASPYRPHTTLGGATAPDAPAGATVSTAPAPSSPTLNSTSPPATPATPPTSAPAAWPSETTTGVPAGTALGTHTGDLRVDKAGQVVSDLLVTGTVTVTAPNVTIRRTRIVASGQFTVRQLPGATDLVIEDSEVSGAKGANVQYGIVQGASGLEVRRSHVHGVQQGIEAASKATITDSLIDGLVRSDSTTGVAARGGTGLTIRHSVVVNPTAGGTAVAVYADNGPQHTVIIDTSLLGGGQYTLHVGAGVTDITVSGNRFTRSATAGPIRWDAAPPGNRWSGNAWNDNGARLGPPA</sequence>
<reference evidence="3" key="1">
    <citation type="submission" date="2021-01" db="EMBL/GenBank/DDBJ databases">
        <title>Whole genome shotgun sequence of Virgisporangium aurantiacum NBRC 16421.</title>
        <authorList>
            <person name="Komaki H."/>
            <person name="Tamura T."/>
        </authorList>
    </citation>
    <scope>NUCLEOTIDE SEQUENCE</scope>
    <source>
        <strain evidence="3">NBRC 16421</strain>
    </source>
</reference>
<proteinExistence type="predicted"/>
<dbReference type="InterPro" id="IPR012334">
    <property type="entry name" value="Pectin_lyas_fold"/>
</dbReference>
<evidence type="ECO:0000313" key="4">
    <source>
        <dbReference type="Proteomes" id="UP000612585"/>
    </source>
</evidence>
<comment type="caution">
    <text evidence="3">The sequence shown here is derived from an EMBL/GenBank/DDBJ whole genome shotgun (WGS) entry which is preliminary data.</text>
</comment>
<evidence type="ECO:0008006" key="5">
    <source>
        <dbReference type="Google" id="ProtNLM"/>
    </source>
</evidence>
<keyword evidence="4" id="KW-1185">Reference proteome</keyword>
<dbReference type="InterPro" id="IPR011050">
    <property type="entry name" value="Pectin_lyase_fold/virulence"/>
</dbReference>
<gene>
    <name evidence="3" type="ORF">Vau01_111780</name>
</gene>
<name>A0A8J3ZGF7_9ACTN</name>
<dbReference type="Proteomes" id="UP000612585">
    <property type="component" value="Unassembled WGS sequence"/>
</dbReference>
<protein>
    <recommendedName>
        <fullName evidence="5">Right handed beta helix region</fullName>
    </recommendedName>
</protein>
<evidence type="ECO:0000313" key="3">
    <source>
        <dbReference type="EMBL" id="GIJ63662.1"/>
    </source>
</evidence>
<feature type="region of interest" description="Disordered" evidence="1">
    <location>
        <begin position="325"/>
        <end position="353"/>
    </location>
</feature>